<dbReference type="AlphaFoldDB" id="A0A1G7DC32"/>
<sequence length="217" mass="24491">MGADLKIFLKIAASIFALLAVVAAYGVYELWPEPYKPTYTVDLPMLNGVPGVVLAVEDPKSELAIKVFGGVLEANFRGEPIEGFWQPSEQQLVGFEKALRQYVYEHPPSDAVDAPSFLRPLFCNFNEEDQLEDLLQNSFRQYVGFEVDGQKFIRVKGAPRDIFETLISPSEIEETSQTYLGMHDGGPTDFNALYSFDEDRIVWLFYNSYYGGLTNKC</sequence>
<dbReference type="Proteomes" id="UP000183685">
    <property type="component" value="Unassembled WGS sequence"/>
</dbReference>
<protein>
    <submittedName>
        <fullName evidence="2">Uncharacterized protein</fullName>
    </submittedName>
</protein>
<keyword evidence="1" id="KW-1133">Transmembrane helix</keyword>
<name>A0A1G7DC32_9PROT</name>
<dbReference type="STRING" id="637679.GCA_001550055_02262"/>
<dbReference type="EMBL" id="FNAK01000007">
    <property type="protein sequence ID" value="SDE49107.1"/>
    <property type="molecule type" value="Genomic_DNA"/>
</dbReference>
<keyword evidence="1" id="KW-0812">Transmembrane</keyword>
<organism evidence="2 3">
    <name type="scientific">Kordiimonas lacus</name>
    <dbReference type="NCBI Taxonomy" id="637679"/>
    <lineage>
        <taxon>Bacteria</taxon>
        <taxon>Pseudomonadati</taxon>
        <taxon>Pseudomonadota</taxon>
        <taxon>Alphaproteobacteria</taxon>
        <taxon>Kordiimonadales</taxon>
        <taxon>Kordiimonadaceae</taxon>
        <taxon>Kordiimonas</taxon>
    </lineage>
</organism>
<evidence type="ECO:0000313" key="3">
    <source>
        <dbReference type="Proteomes" id="UP000183685"/>
    </source>
</evidence>
<keyword evidence="3" id="KW-1185">Reference proteome</keyword>
<proteinExistence type="predicted"/>
<reference evidence="2 3" key="1">
    <citation type="submission" date="2016-10" db="EMBL/GenBank/DDBJ databases">
        <authorList>
            <person name="de Groot N.N."/>
        </authorList>
    </citation>
    <scope>NUCLEOTIDE SEQUENCE [LARGE SCALE GENOMIC DNA]</scope>
    <source>
        <strain evidence="2 3">CGMCC 1.9109</strain>
    </source>
</reference>
<keyword evidence="1" id="KW-0472">Membrane</keyword>
<evidence type="ECO:0000256" key="1">
    <source>
        <dbReference type="SAM" id="Phobius"/>
    </source>
</evidence>
<evidence type="ECO:0000313" key="2">
    <source>
        <dbReference type="EMBL" id="SDE49107.1"/>
    </source>
</evidence>
<feature type="transmembrane region" description="Helical" evidence="1">
    <location>
        <begin position="7"/>
        <end position="28"/>
    </location>
</feature>
<gene>
    <name evidence="2" type="ORF">SAMN04488071_3043</name>
</gene>
<accession>A0A1G7DC32</accession>